<protein>
    <submittedName>
        <fullName evidence="1">Uncharacterized protein</fullName>
    </submittedName>
</protein>
<dbReference type="Proteomes" id="UP001163603">
    <property type="component" value="Chromosome 13"/>
</dbReference>
<keyword evidence="2" id="KW-1185">Reference proteome</keyword>
<accession>A0ACC0XF59</accession>
<sequence>MASFLIYFSAILFISIPVSSQLNDNELFFPGFKDLCTNINLHRDAQIEKNGILRLSNDRDLVQGQAFYSLPIQFKNSTNGEVSFFSSSFALGIVPRCPELGGHGIAFTISPSKELKGLATAYLGLFNKSNEGIASNHLFAFEFDTVQTPDFNDIDGNHVGIDINSLISRASSAAAYFDDSSTKQNLNLTSGKPILAWIDYDASENLLNVTISPHSFKPRLPLLSFNVNLSPIFHEFMYIGFSSATGLLSSSQYILGWSFKINGRAGALDPSSLPSIPDKIEQTGLTICL</sequence>
<gene>
    <name evidence="1" type="ORF">Pint_20211</name>
</gene>
<evidence type="ECO:0000313" key="2">
    <source>
        <dbReference type="Proteomes" id="UP001163603"/>
    </source>
</evidence>
<evidence type="ECO:0000313" key="1">
    <source>
        <dbReference type="EMBL" id="KAJ0014986.1"/>
    </source>
</evidence>
<name>A0ACC0XF59_9ROSI</name>
<proteinExistence type="predicted"/>
<reference evidence="2" key="1">
    <citation type="journal article" date="2023" name="G3 (Bethesda)">
        <title>Genome assembly and association tests identify interacting loci associated with vigor, precocity, and sex in interspecific pistachio rootstocks.</title>
        <authorList>
            <person name="Palmer W."/>
            <person name="Jacygrad E."/>
            <person name="Sagayaradj S."/>
            <person name="Cavanaugh K."/>
            <person name="Han R."/>
            <person name="Bertier L."/>
            <person name="Beede B."/>
            <person name="Kafkas S."/>
            <person name="Golino D."/>
            <person name="Preece J."/>
            <person name="Michelmore R."/>
        </authorList>
    </citation>
    <scope>NUCLEOTIDE SEQUENCE [LARGE SCALE GENOMIC DNA]</scope>
</reference>
<organism evidence="1 2">
    <name type="scientific">Pistacia integerrima</name>
    <dbReference type="NCBI Taxonomy" id="434235"/>
    <lineage>
        <taxon>Eukaryota</taxon>
        <taxon>Viridiplantae</taxon>
        <taxon>Streptophyta</taxon>
        <taxon>Embryophyta</taxon>
        <taxon>Tracheophyta</taxon>
        <taxon>Spermatophyta</taxon>
        <taxon>Magnoliopsida</taxon>
        <taxon>eudicotyledons</taxon>
        <taxon>Gunneridae</taxon>
        <taxon>Pentapetalae</taxon>
        <taxon>rosids</taxon>
        <taxon>malvids</taxon>
        <taxon>Sapindales</taxon>
        <taxon>Anacardiaceae</taxon>
        <taxon>Pistacia</taxon>
    </lineage>
</organism>
<comment type="caution">
    <text evidence="1">The sequence shown here is derived from an EMBL/GenBank/DDBJ whole genome shotgun (WGS) entry which is preliminary data.</text>
</comment>
<dbReference type="EMBL" id="CM047748">
    <property type="protein sequence ID" value="KAJ0014986.1"/>
    <property type="molecule type" value="Genomic_DNA"/>
</dbReference>